<feature type="region of interest" description="Disordered" evidence="1">
    <location>
        <begin position="1"/>
        <end position="74"/>
    </location>
</feature>
<proteinExistence type="predicted"/>
<accession>A0AA38SAS0</accession>
<reference evidence="2" key="1">
    <citation type="submission" date="2022-07" db="EMBL/GenBank/DDBJ databases">
        <title>Fungi with potential for degradation of polypropylene.</title>
        <authorList>
            <person name="Gostincar C."/>
        </authorList>
    </citation>
    <scope>NUCLEOTIDE SEQUENCE</scope>
    <source>
        <strain evidence="2">EXF-13308</strain>
    </source>
</reference>
<evidence type="ECO:0000313" key="3">
    <source>
        <dbReference type="Proteomes" id="UP001174694"/>
    </source>
</evidence>
<dbReference type="EMBL" id="JANBVO010000004">
    <property type="protein sequence ID" value="KAJ9154947.1"/>
    <property type="molecule type" value="Genomic_DNA"/>
</dbReference>
<sequence length="212" mass="23633">MSAGRPASDEFGATPTVFSAEPVGGATEELVSEPQSLNEPVQLSEAEEDQEEDHTSTGSGSTPQILITGCDPNPPDTLGVSHAWRKEFMNERRTNRSLKRKHDKLEETLQTLWDAVRTYSTEDMSLDLPQRLELTVHFLVRDRIAAQIQLKDLQGYVDYWKEQADKDRRRLKATKAEVKRLKNLVRTAGPSPEATPLASGAGWYAMEVLSAP</sequence>
<dbReference type="Proteomes" id="UP001174694">
    <property type="component" value="Unassembled WGS sequence"/>
</dbReference>
<name>A0AA38SAS0_9PEZI</name>
<gene>
    <name evidence="2" type="ORF">NKR23_g2562</name>
</gene>
<keyword evidence="3" id="KW-1185">Reference proteome</keyword>
<dbReference type="AlphaFoldDB" id="A0AA38SAS0"/>
<evidence type="ECO:0000256" key="1">
    <source>
        <dbReference type="SAM" id="MobiDB-lite"/>
    </source>
</evidence>
<organism evidence="2 3">
    <name type="scientific">Pleurostoma richardsiae</name>
    <dbReference type="NCBI Taxonomy" id="41990"/>
    <lineage>
        <taxon>Eukaryota</taxon>
        <taxon>Fungi</taxon>
        <taxon>Dikarya</taxon>
        <taxon>Ascomycota</taxon>
        <taxon>Pezizomycotina</taxon>
        <taxon>Sordariomycetes</taxon>
        <taxon>Sordariomycetidae</taxon>
        <taxon>Calosphaeriales</taxon>
        <taxon>Pleurostomataceae</taxon>
        <taxon>Pleurostoma</taxon>
    </lineage>
</organism>
<comment type="caution">
    <text evidence="2">The sequence shown here is derived from an EMBL/GenBank/DDBJ whole genome shotgun (WGS) entry which is preliminary data.</text>
</comment>
<feature type="compositionally biased region" description="Polar residues" evidence="1">
    <location>
        <begin position="56"/>
        <end position="65"/>
    </location>
</feature>
<evidence type="ECO:0000313" key="2">
    <source>
        <dbReference type="EMBL" id="KAJ9154947.1"/>
    </source>
</evidence>
<protein>
    <submittedName>
        <fullName evidence="2">Uncharacterized protein</fullName>
    </submittedName>
</protein>